<evidence type="ECO:0000256" key="2">
    <source>
        <dbReference type="ARBA" id="ARBA00023266"/>
    </source>
</evidence>
<organism evidence="4 5">
    <name type="scientific">Heterodera schachtii</name>
    <name type="common">Sugarbeet cyst nematode worm</name>
    <name type="synonym">Tylenchus schachtii</name>
    <dbReference type="NCBI Taxonomy" id="97005"/>
    <lineage>
        <taxon>Eukaryota</taxon>
        <taxon>Metazoa</taxon>
        <taxon>Ecdysozoa</taxon>
        <taxon>Nematoda</taxon>
        <taxon>Chromadorea</taxon>
        <taxon>Rhabditida</taxon>
        <taxon>Tylenchina</taxon>
        <taxon>Tylenchomorpha</taxon>
        <taxon>Tylenchoidea</taxon>
        <taxon>Heteroderidae</taxon>
        <taxon>Heteroderinae</taxon>
        <taxon>Heterodera</taxon>
    </lineage>
</organism>
<feature type="region of interest" description="Disordered" evidence="3">
    <location>
        <begin position="272"/>
        <end position="306"/>
    </location>
</feature>
<evidence type="ECO:0000313" key="5">
    <source>
        <dbReference type="Proteomes" id="UP001620645"/>
    </source>
</evidence>
<keyword evidence="5" id="KW-1185">Reference proteome</keyword>
<feature type="compositionally biased region" description="Low complexity" evidence="3">
    <location>
        <begin position="283"/>
        <end position="306"/>
    </location>
</feature>
<dbReference type="PANTHER" id="PTHR23300:SF3">
    <property type="entry name" value="SELENIUM-BINDING PROTEIN-RELATED"/>
    <property type="match status" value="1"/>
</dbReference>
<dbReference type="SUPFAM" id="SSF75011">
    <property type="entry name" value="3-carboxy-cis,cis-mucoante lactonizing enzyme"/>
    <property type="match status" value="1"/>
</dbReference>
<gene>
    <name evidence="4" type="ORF">niasHS_009174</name>
</gene>
<sequence>MGTCASNNKRLMIVRQHSASIKLGKATIHATDAKNNGIIMASSTAQQMNTANNARQYDEQHNQEHLSIDAKLQKQDSGLNLLPPELQRNMTVMSDESVFEREKRMVVLLVNNQQDKPSQLAVIDVDFQSPGFSRVIRRLNLPLPGEELFSLGCMRNSHSTLHEMEYTAKECTQFTLVAPVPSHSRIYILKLMEAPIAGSTGNGNGHVPFSKRTNEHLADVNGTKNGGRMTEIRIQKCITREELSRFDLDRYGHSKGDLFRLDRRTFCPVDRRRRSISEEEKSSSPTTSPYTSMSSSPTLPSRSTVSTGSVTIPIATRFPNFGGAMAVHMRHALAFTTEWGDLDKILCQTPNIKPPKMGSQDLLQNDDFLETFGNKVNVWDMRRRTLFQTIKLEPKEDGRWPICIRMVHQAELTHGFICTALGSSIYHLHKSTKTGLFSADRVVKFSSVTVGEWPGDVPDVPAFLTDMVISMDDQHLYVCAAFHGFVAQLNISDPFRPTLTQKVFLGGIVCRTMGILHGSKMPLGKDSAMRSYNTERRFFTGRPFEGGPARMQLSLDGRRLFVSNGFLRNWDEHFFPQLMERGSMIVLVHIDPVGTNPMKLDPNIGINFEPDEQQQQQQHLVDDHRKRGGGGGDKNGSATQPQQQQHFYAREMRFLNGDSTSDLL</sequence>
<feature type="region of interest" description="Disordered" evidence="3">
    <location>
        <begin position="612"/>
        <end position="643"/>
    </location>
</feature>
<name>A0ABD2JEE5_HETSC</name>
<reference evidence="4 5" key="1">
    <citation type="submission" date="2024-10" db="EMBL/GenBank/DDBJ databases">
        <authorList>
            <person name="Kim D."/>
        </authorList>
    </citation>
    <scope>NUCLEOTIDE SEQUENCE [LARGE SCALE GENOMIC DNA]</scope>
    <source>
        <strain evidence="4">Taebaek</strain>
    </source>
</reference>
<comment type="caution">
    <text evidence="4">The sequence shown here is derived from an EMBL/GenBank/DDBJ whole genome shotgun (WGS) entry which is preliminary data.</text>
</comment>
<dbReference type="EMBL" id="JBICCN010000152">
    <property type="protein sequence ID" value="KAL3088882.1"/>
    <property type="molecule type" value="Genomic_DNA"/>
</dbReference>
<dbReference type="Proteomes" id="UP001620645">
    <property type="component" value="Unassembled WGS sequence"/>
</dbReference>
<keyword evidence="2" id="KW-0711">Selenium</keyword>
<evidence type="ECO:0000313" key="4">
    <source>
        <dbReference type="EMBL" id="KAL3088882.1"/>
    </source>
</evidence>
<dbReference type="InterPro" id="IPR008826">
    <property type="entry name" value="Se-bd"/>
</dbReference>
<dbReference type="PANTHER" id="PTHR23300">
    <property type="entry name" value="METHANETHIOL OXIDASE"/>
    <property type="match status" value="1"/>
</dbReference>
<evidence type="ECO:0000256" key="1">
    <source>
        <dbReference type="ARBA" id="ARBA00005606"/>
    </source>
</evidence>
<dbReference type="AlphaFoldDB" id="A0ABD2JEE5"/>
<proteinExistence type="inferred from homology"/>
<protein>
    <submittedName>
        <fullName evidence="4">Uncharacterized protein</fullName>
    </submittedName>
</protein>
<dbReference type="Pfam" id="PF05694">
    <property type="entry name" value="SBP56"/>
    <property type="match status" value="2"/>
</dbReference>
<comment type="similarity">
    <text evidence="1">Belongs to the selenium-binding protein family.</text>
</comment>
<accession>A0ABD2JEE5</accession>
<evidence type="ECO:0000256" key="3">
    <source>
        <dbReference type="SAM" id="MobiDB-lite"/>
    </source>
</evidence>